<name>A0AAW0G511_9APHY</name>
<accession>A0AAW0G511</accession>
<evidence type="ECO:0000313" key="3">
    <source>
        <dbReference type="Proteomes" id="UP001385951"/>
    </source>
</evidence>
<protein>
    <submittedName>
        <fullName evidence="2">Uncharacterized protein</fullName>
    </submittedName>
</protein>
<proteinExistence type="predicted"/>
<gene>
    <name evidence="2" type="ORF">QCA50_008781</name>
</gene>
<dbReference type="AlphaFoldDB" id="A0AAW0G511"/>
<evidence type="ECO:0000313" key="2">
    <source>
        <dbReference type="EMBL" id="KAK7688408.1"/>
    </source>
</evidence>
<comment type="caution">
    <text evidence="2">The sequence shown here is derived from an EMBL/GenBank/DDBJ whole genome shotgun (WGS) entry which is preliminary data.</text>
</comment>
<dbReference type="EMBL" id="JASBNA010000011">
    <property type="protein sequence ID" value="KAK7688408.1"/>
    <property type="molecule type" value="Genomic_DNA"/>
</dbReference>
<feature type="compositionally biased region" description="Low complexity" evidence="1">
    <location>
        <begin position="22"/>
        <end position="36"/>
    </location>
</feature>
<organism evidence="2 3">
    <name type="scientific">Cerrena zonata</name>
    <dbReference type="NCBI Taxonomy" id="2478898"/>
    <lineage>
        <taxon>Eukaryota</taxon>
        <taxon>Fungi</taxon>
        <taxon>Dikarya</taxon>
        <taxon>Basidiomycota</taxon>
        <taxon>Agaricomycotina</taxon>
        <taxon>Agaricomycetes</taxon>
        <taxon>Polyporales</taxon>
        <taxon>Cerrenaceae</taxon>
        <taxon>Cerrena</taxon>
    </lineage>
</organism>
<dbReference type="Proteomes" id="UP001385951">
    <property type="component" value="Unassembled WGS sequence"/>
</dbReference>
<keyword evidence="3" id="KW-1185">Reference proteome</keyword>
<evidence type="ECO:0000256" key="1">
    <source>
        <dbReference type="SAM" id="MobiDB-lite"/>
    </source>
</evidence>
<reference evidence="2 3" key="1">
    <citation type="submission" date="2022-09" db="EMBL/GenBank/DDBJ databases">
        <authorList>
            <person name="Palmer J.M."/>
        </authorList>
    </citation>
    <scope>NUCLEOTIDE SEQUENCE [LARGE SCALE GENOMIC DNA]</scope>
    <source>
        <strain evidence="2 3">DSM 7382</strain>
    </source>
</reference>
<sequence>MTEVNPNAPIISDQSHQEPESTQRSATQTQTTVSTQGKDRPARGKQVYGWLIDEVNMNHAPYRLGMAPTPTDNNSREDTAKQIQAFREFMWDLESKVMDIVPSARFATVWNPETRDYSRFLGVNSEPPPDQLEALRVAISESSLTIGEPGWYYLR</sequence>
<feature type="region of interest" description="Disordered" evidence="1">
    <location>
        <begin position="1"/>
        <end position="42"/>
    </location>
</feature>